<keyword evidence="1" id="KW-0472">Membrane</keyword>
<keyword evidence="6" id="KW-1185">Reference proteome</keyword>
<dbReference type="EMBL" id="CP065031">
    <property type="protein sequence ID" value="QPK23235.1"/>
    <property type="molecule type" value="Genomic_DNA"/>
</dbReference>
<dbReference type="InterPro" id="IPR021356">
    <property type="entry name" value="Integr_conj_element_PFL4702"/>
</dbReference>
<dbReference type="EMBL" id="JACGET010000030">
    <property type="protein sequence ID" value="MBN3108455.1"/>
    <property type="molecule type" value="Genomic_DNA"/>
</dbReference>
<dbReference type="Pfam" id="PF11190">
    <property type="entry name" value="DUF2976"/>
    <property type="match status" value="1"/>
</dbReference>
<dbReference type="Proteomes" id="UP000762586">
    <property type="component" value="Unassembled WGS sequence"/>
</dbReference>
<evidence type="ECO:0000313" key="3">
    <source>
        <dbReference type="EMBL" id="MBN3108455.1"/>
    </source>
</evidence>
<proteinExistence type="predicted"/>
<evidence type="ECO:0000313" key="4">
    <source>
        <dbReference type="EMBL" id="QPK23235.1"/>
    </source>
</evidence>
<keyword evidence="2" id="KW-0732">Signal</keyword>
<name>A0A3S0XWJ9_9GAMM</name>
<feature type="chain" id="PRO_5044600350" evidence="2">
    <location>
        <begin position="24"/>
        <end position="113"/>
    </location>
</feature>
<keyword evidence="1" id="KW-1133">Transmembrane helix</keyword>
<protein>
    <submittedName>
        <fullName evidence="4">TIGR03745 family integrating conjugative element membrane protein</fullName>
    </submittedName>
</protein>
<reference evidence="4 5" key="2">
    <citation type="submission" date="2020-11" db="EMBL/GenBank/DDBJ databases">
        <title>Complete genome sequence of Pectobacterium brasiliense strain F126.</title>
        <authorList>
            <person name="Miroshnikov K."/>
            <person name="Vo T.N.H."/>
            <person name="Khodykina M.V."/>
            <person name="Kabanova A.P."/>
            <person name="Shneider M."/>
            <person name="Korzhenkov A."/>
            <person name="Toschakov S.V."/>
            <person name="Miroshnikov K.A."/>
            <person name="Ignatov A.N."/>
            <person name="Mikhailova Y.V."/>
            <person name="Shelenkov A."/>
            <person name="Yanushevich Y.G."/>
            <person name="Evseev P.V."/>
        </authorList>
    </citation>
    <scope>NUCLEOTIDE SEQUENCE [LARGE SCALE GENOMIC DNA]</scope>
    <source>
        <strain evidence="4 5">F126</strain>
    </source>
</reference>
<gene>
    <name evidence="4" type="ORF">F126LOC_016545</name>
    <name evidence="3" type="ORF">H4F48_20550</name>
</gene>
<sequence length="113" mass="12029">MFMLRRLIAFLFYISVLCQSAFAALPGIEAPQSSGGSGMMGQLKGYLQDGITLGGLLVAAIMFINVAIAAGHTFTEVRNERASWTKFGAIVVVGALLLVLIIWLLGKSANIIL</sequence>
<feature type="signal peptide" evidence="2">
    <location>
        <begin position="1"/>
        <end position="23"/>
    </location>
</feature>
<accession>A0A3S0XWJ9</accession>
<dbReference type="AlphaFoldDB" id="A0A3S0XWJ9"/>
<evidence type="ECO:0000313" key="5">
    <source>
        <dbReference type="Proteomes" id="UP000269351"/>
    </source>
</evidence>
<reference evidence="3 6" key="1">
    <citation type="submission" date="2020-07" db="EMBL/GenBank/DDBJ databases">
        <title>A pangenomic view of the genus Pectobacterium provides insights into genome organization, phylogeny, and virulence.</title>
        <authorList>
            <person name="Jonkheer E."/>
            <person name="Brankovics B."/>
            <person name="Houwers I."/>
            <person name="Van Der Wolf J."/>
            <person name="Bonants P."/>
            <person name="Vreeburg R."/>
            <person name="Bollema R."/>
            <person name="De Haan J."/>
            <person name="Berke L."/>
            <person name="De Ridder D."/>
            <person name="Smit S."/>
            <person name="Van Der Lee T.A.J."/>
        </authorList>
    </citation>
    <scope>NUCLEOTIDE SEQUENCE [LARGE SCALE GENOMIC DNA]</scope>
    <source>
        <strain evidence="3 6">NAK:384</strain>
    </source>
</reference>
<dbReference type="NCBIfam" id="TIGR03745">
    <property type="entry name" value="conj_TIGR03745"/>
    <property type="match status" value="1"/>
</dbReference>
<evidence type="ECO:0000313" key="6">
    <source>
        <dbReference type="Proteomes" id="UP000762586"/>
    </source>
</evidence>
<feature type="transmembrane region" description="Helical" evidence="1">
    <location>
        <begin position="87"/>
        <end position="106"/>
    </location>
</feature>
<dbReference type="Proteomes" id="UP000269351">
    <property type="component" value="Chromosome"/>
</dbReference>
<evidence type="ECO:0000256" key="1">
    <source>
        <dbReference type="SAM" id="Phobius"/>
    </source>
</evidence>
<keyword evidence="1" id="KW-0812">Transmembrane</keyword>
<evidence type="ECO:0000256" key="2">
    <source>
        <dbReference type="SAM" id="SignalP"/>
    </source>
</evidence>
<feature type="transmembrane region" description="Helical" evidence="1">
    <location>
        <begin position="51"/>
        <end position="75"/>
    </location>
</feature>
<organism evidence="4 5">
    <name type="scientific">Pectobacterium brasiliense</name>
    <dbReference type="NCBI Taxonomy" id="180957"/>
    <lineage>
        <taxon>Bacteria</taxon>
        <taxon>Pseudomonadati</taxon>
        <taxon>Pseudomonadota</taxon>
        <taxon>Gammaproteobacteria</taxon>
        <taxon>Enterobacterales</taxon>
        <taxon>Pectobacteriaceae</taxon>
        <taxon>Pectobacterium</taxon>
    </lineage>
</organism>
<dbReference type="RefSeq" id="WP_119871476.1">
    <property type="nucleotide sequence ID" value="NZ_BSWF01000004.1"/>
</dbReference>